<dbReference type="AlphaFoldDB" id="A0A5B9EFQ9"/>
<dbReference type="CDD" id="cd00093">
    <property type="entry name" value="HTH_XRE"/>
    <property type="match status" value="1"/>
</dbReference>
<keyword evidence="1" id="KW-0812">Transmembrane</keyword>
<dbReference type="InterPro" id="IPR010982">
    <property type="entry name" value="Lambda_DNA-bd_dom_sf"/>
</dbReference>
<dbReference type="Gene3D" id="1.10.260.40">
    <property type="entry name" value="lambda repressor-like DNA-binding domains"/>
    <property type="match status" value="1"/>
</dbReference>
<dbReference type="SUPFAM" id="SSF47413">
    <property type="entry name" value="lambda repressor-like DNA-binding domains"/>
    <property type="match status" value="1"/>
</dbReference>
<dbReference type="Pfam" id="PF13413">
    <property type="entry name" value="HTH_25"/>
    <property type="match status" value="1"/>
</dbReference>
<dbReference type="KEGG" id="talb:FTW19_24670"/>
<name>A0A5B9EFQ9_9BACT</name>
<accession>A0A5B9EFQ9</accession>
<sequence>MVNGSMAGFGEQLRRARAERGISLEMISERTKIAVRHLESLEEERFKDLPGGVFNRGMVRSYARVVGLDEQEWHDRFMECYRSSGSLKHDDADWLAFTENMVNSDQAADPAIRLRWAGVALMGLVFLFLATLAWYLLNRRL</sequence>
<dbReference type="PANTHER" id="PTHR34475:SF1">
    <property type="entry name" value="CYTOSKELETON PROTEIN RODZ"/>
    <property type="match status" value="1"/>
</dbReference>
<dbReference type="GO" id="GO:0003677">
    <property type="term" value="F:DNA binding"/>
    <property type="evidence" value="ECO:0007669"/>
    <property type="project" value="InterPro"/>
</dbReference>
<keyword evidence="1" id="KW-1133">Transmembrane helix</keyword>
<gene>
    <name evidence="2" type="ORF">FTW19_24670</name>
</gene>
<keyword evidence="3" id="KW-1185">Reference proteome</keyword>
<organism evidence="2 3">
    <name type="scientific">Terriglobus albidus</name>
    <dbReference type="NCBI Taxonomy" id="1592106"/>
    <lineage>
        <taxon>Bacteria</taxon>
        <taxon>Pseudomonadati</taxon>
        <taxon>Acidobacteriota</taxon>
        <taxon>Terriglobia</taxon>
        <taxon>Terriglobales</taxon>
        <taxon>Acidobacteriaceae</taxon>
        <taxon>Terriglobus</taxon>
    </lineage>
</organism>
<evidence type="ECO:0000256" key="1">
    <source>
        <dbReference type="SAM" id="Phobius"/>
    </source>
</evidence>
<proteinExistence type="predicted"/>
<dbReference type="InterPro" id="IPR050400">
    <property type="entry name" value="Bact_Cytoskel_RodZ"/>
</dbReference>
<feature type="transmembrane region" description="Helical" evidence="1">
    <location>
        <begin position="116"/>
        <end position="137"/>
    </location>
</feature>
<keyword evidence="1" id="KW-0472">Membrane</keyword>
<dbReference type="EMBL" id="CP042806">
    <property type="protein sequence ID" value="QEE30912.1"/>
    <property type="molecule type" value="Genomic_DNA"/>
</dbReference>
<dbReference type="OrthoDB" id="9797543at2"/>
<dbReference type="InterPro" id="IPR001387">
    <property type="entry name" value="Cro/C1-type_HTH"/>
</dbReference>
<evidence type="ECO:0000313" key="3">
    <source>
        <dbReference type="Proteomes" id="UP000321820"/>
    </source>
</evidence>
<evidence type="ECO:0000313" key="2">
    <source>
        <dbReference type="EMBL" id="QEE30912.1"/>
    </source>
</evidence>
<dbReference type="RefSeq" id="WP_147650207.1">
    <property type="nucleotide sequence ID" value="NZ_CP042806.1"/>
</dbReference>
<protein>
    <submittedName>
        <fullName evidence="2">Helix-turn-helix domain-containing protein</fullName>
    </submittedName>
</protein>
<dbReference type="Proteomes" id="UP000321820">
    <property type="component" value="Chromosome"/>
</dbReference>
<reference evidence="2 3" key="1">
    <citation type="submission" date="2019-08" db="EMBL/GenBank/DDBJ databases">
        <title>Complete genome sequence of Terriglobus albidus strain ORNL.</title>
        <authorList>
            <person name="Podar M."/>
        </authorList>
    </citation>
    <scope>NUCLEOTIDE SEQUENCE [LARGE SCALE GENOMIC DNA]</scope>
    <source>
        <strain evidence="2 3">ORNL</strain>
    </source>
</reference>
<dbReference type="PANTHER" id="PTHR34475">
    <property type="match status" value="1"/>
</dbReference>